<comment type="caution">
    <text evidence="17">The sequence shown here is derived from an EMBL/GenBank/DDBJ whole genome shotgun (WGS) entry which is preliminary data.</text>
</comment>
<dbReference type="SUPFAM" id="SSF52172">
    <property type="entry name" value="CheY-like"/>
    <property type="match status" value="2"/>
</dbReference>
<dbReference type="Gene3D" id="1.10.287.130">
    <property type="match status" value="1"/>
</dbReference>
<gene>
    <name evidence="17" type="ORF">FL622_01380</name>
</gene>
<proteinExistence type="predicted"/>
<dbReference type="EMBL" id="VJVV01000001">
    <property type="protein sequence ID" value="TRO83860.1"/>
    <property type="molecule type" value="Genomic_DNA"/>
</dbReference>
<dbReference type="InterPro" id="IPR036641">
    <property type="entry name" value="HPT_dom_sf"/>
</dbReference>
<evidence type="ECO:0000256" key="7">
    <source>
        <dbReference type="ARBA" id="ARBA00022840"/>
    </source>
</evidence>
<keyword evidence="4" id="KW-0808">Transferase</keyword>
<dbReference type="PROSITE" id="PS50894">
    <property type="entry name" value="HPT"/>
    <property type="match status" value="1"/>
</dbReference>
<dbReference type="PROSITE" id="PS50110">
    <property type="entry name" value="RESPONSE_REGULATORY"/>
    <property type="match status" value="2"/>
</dbReference>
<evidence type="ECO:0000256" key="9">
    <source>
        <dbReference type="ARBA" id="ARBA00064003"/>
    </source>
</evidence>
<dbReference type="FunFam" id="3.30.565.10:FF:000010">
    <property type="entry name" value="Sensor histidine kinase RcsC"/>
    <property type="match status" value="1"/>
</dbReference>
<evidence type="ECO:0000256" key="1">
    <source>
        <dbReference type="ARBA" id="ARBA00000085"/>
    </source>
</evidence>
<feature type="domain" description="Response regulatory" evidence="15">
    <location>
        <begin position="516"/>
        <end position="637"/>
    </location>
</feature>
<dbReference type="Proteomes" id="UP000317155">
    <property type="component" value="Unassembled WGS sequence"/>
</dbReference>
<feature type="transmembrane region" description="Helical" evidence="13">
    <location>
        <begin position="20"/>
        <end position="40"/>
    </location>
</feature>
<organism evidence="17 18">
    <name type="scientific">Trichloromonas acetexigens</name>
    <dbReference type="NCBI Taxonomy" id="38815"/>
    <lineage>
        <taxon>Bacteria</taxon>
        <taxon>Pseudomonadati</taxon>
        <taxon>Thermodesulfobacteriota</taxon>
        <taxon>Desulfuromonadia</taxon>
        <taxon>Desulfuromonadales</taxon>
        <taxon>Trichloromonadaceae</taxon>
        <taxon>Trichloromonas</taxon>
    </lineage>
</organism>
<feature type="domain" description="Response regulatory" evidence="15">
    <location>
        <begin position="667"/>
        <end position="785"/>
    </location>
</feature>
<keyword evidence="7" id="KW-0067">ATP-binding</keyword>
<dbReference type="InterPro" id="IPR011006">
    <property type="entry name" value="CheY-like_superfamily"/>
</dbReference>
<evidence type="ECO:0000256" key="8">
    <source>
        <dbReference type="ARBA" id="ARBA00023012"/>
    </source>
</evidence>
<dbReference type="Gene3D" id="3.40.50.2300">
    <property type="match status" value="2"/>
</dbReference>
<dbReference type="Pfam" id="PF01627">
    <property type="entry name" value="Hpt"/>
    <property type="match status" value="1"/>
</dbReference>
<evidence type="ECO:0000256" key="3">
    <source>
        <dbReference type="ARBA" id="ARBA00022553"/>
    </source>
</evidence>
<dbReference type="EC" id="2.7.13.3" evidence="2"/>
<comment type="subunit">
    <text evidence="9">At low DSF concentrations, interacts with RpfF.</text>
</comment>
<dbReference type="SUPFAM" id="SSF55874">
    <property type="entry name" value="ATPase domain of HSP90 chaperone/DNA topoisomerase II/histidine kinase"/>
    <property type="match status" value="1"/>
</dbReference>
<dbReference type="SMART" id="SM00387">
    <property type="entry name" value="HATPase_c"/>
    <property type="match status" value="1"/>
</dbReference>
<dbReference type="InterPro" id="IPR008207">
    <property type="entry name" value="Sig_transdc_His_kin_Hpt_dom"/>
</dbReference>
<comment type="catalytic activity">
    <reaction evidence="1">
        <text>ATP + protein L-histidine = ADP + protein N-phospho-L-histidine.</text>
        <dbReference type="EC" id="2.7.13.3"/>
    </reaction>
</comment>
<dbReference type="InterPro" id="IPR036097">
    <property type="entry name" value="HisK_dim/P_sf"/>
</dbReference>
<feature type="domain" description="Histidine kinase" evidence="14">
    <location>
        <begin position="279"/>
        <end position="500"/>
    </location>
</feature>
<dbReference type="InterPro" id="IPR036890">
    <property type="entry name" value="HATPase_C_sf"/>
</dbReference>
<evidence type="ECO:0000256" key="11">
    <source>
        <dbReference type="PROSITE-ProRule" id="PRU00110"/>
    </source>
</evidence>
<evidence type="ECO:0000313" key="17">
    <source>
        <dbReference type="EMBL" id="TRO83860.1"/>
    </source>
</evidence>
<dbReference type="Pfam" id="PF11845">
    <property type="entry name" value="Tll0287-like"/>
    <property type="match status" value="1"/>
</dbReference>
<feature type="modified residue" description="4-aspartylphosphate" evidence="12">
    <location>
        <position position="570"/>
    </location>
</feature>
<dbReference type="GO" id="GO:0005886">
    <property type="term" value="C:plasma membrane"/>
    <property type="evidence" value="ECO:0007669"/>
    <property type="project" value="UniProtKB-SubCell"/>
</dbReference>
<keyword evidence="13" id="KW-0812">Transmembrane</keyword>
<dbReference type="SMART" id="SM00073">
    <property type="entry name" value="HPT"/>
    <property type="match status" value="1"/>
</dbReference>
<dbReference type="GO" id="GO:0005524">
    <property type="term" value="F:ATP binding"/>
    <property type="evidence" value="ECO:0007669"/>
    <property type="project" value="UniProtKB-KW"/>
</dbReference>
<dbReference type="Pfam" id="PF00512">
    <property type="entry name" value="HisKA"/>
    <property type="match status" value="1"/>
</dbReference>
<dbReference type="OrthoDB" id="5378360at2"/>
<sequence length="907" mass="99581">MFLEQSLPGERSLPRYLIKYLLLFVGIWTLLITASLAWTAHATSKNLEQLALVQARTLSAKDVLYRRWGSNYGGIYVNLATGIEPNPLLSDFPDRDIRTETGETLTLVNPEYMSQMVYAMEDPSLGIKTGMTSSRPLNPKNQPDDWESAALGLLQQGEPDVSTIEERSEGRVLRLMTPLKGEAGCLQCHEKHGFVPGDLCGGLTVVVPMKPYEEQARSEIFSQGFNHVLIWLFGLLAIGLGFCQYAASERTRQRMQNDLIAASRAAEAANRAKGEFLANMSHEVRTPMNAIIGMTDLALDGNLSPHQKDCLETVKFSAESLLGLLNDILDFSKIEAGMLEFENVPFSLGESVETVMRSLAVTAHKKGIEFLFVVSPTIPDGLLGDPLRLRQILLNLLSNAIKFTEKGEVVLRVEMAESTDGDCRLRFAVSDTGIGISESAQERLFQNFSQADVSTSRKYGGTGLGLAISKALAEGMGGTISLRSTPGQGSTFTVELPFAVSPAQAPMPPKVLFGKKLLVVDDHPLSAALLVEELRRLGAESLSCAAGDEAIQRIHEARHRQAPFDGVILDGTMPGMDGLTTATIIREHLDAQMPILLLLTTVDPGLQIARCQEAGLRDYLLKPVAPRQILLALASCLTRQAWDEAHSDPVDDGGQPTLSQVQGNGYHLLLAEDNAFNQKLALALARNKNWKLTLVSDGQAAIDAVAQGDFDLVLMDVQMPEVDGLQATRTIRQLNRERGRDIPVIGMTAHAMAGDRERCLAAGMDEYLAKPIRPELFYEVVERFLRQSADPREGGGTSRSDFGAQIADKGNLLADMALEFLRDFPETLENLGRGRNQGDRRELEMVAHNIKSVVGFFQAEEAMELARQLETCAREDRLAEVGTLFEDLDAALRRLRQELIDRYRLAG</sequence>
<dbReference type="Gene3D" id="1.20.120.160">
    <property type="entry name" value="HPT domain"/>
    <property type="match status" value="1"/>
</dbReference>
<evidence type="ECO:0000256" key="5">
    <source>
        <dbReference type="ARBA" id="ARBA00022741"/>
    </source>
</evidence>
<dbReference type="RefSeq" id="WP_092052675.1">
    <property type="nucleotide sequence ID" value="NZ_FOJJ01000001.1"/>
</dbReference>
<feature type="domain" description="HPt" evidence="16">
    <location>
        <begin position="809"/>
        <end position="902"/>
    </location>
</feature>
<protein>
    <recommendedName>
        <fullName evidence="10">Sensory/regulatory protein RpfC</fullName>
        <ecNumber evidence="2">2.7.13.3</ecNumber>
    </recommendedName>
</protein>
<dbReference type="AlphaFoldDB" id="A0A550JKW7"/>
<dbReference type="SMART" id="SM00448">
    <property type="entry name" value="REC"/>
    <property type="match status" value="2"/>
</dbReference>
<keyword evidence="13" id="KW-0472">Membrane</keyword>
<keyword evidence="6" id="KW-0418">Kinase</keyword>
<dbReference type="PRINTS" id="PR00344">
    <property type="entry name" value="BCTRLSENSOR"/>
</dbReference>
<dbReference type="SUPFAM" id="SSF47226">
    <property type="entry name" value="Histidine-containing phosphotransfer domain, HPT domain"/>
    <property type="match status" value="1"/>
</dbReference>
<keyword evidence="3 12" id="KW-0597">Phosphoprotein</keyword>
<name>A0A550JKW7_9BACT</name>
<dbReference type="GO" id="GO:0000155">
    <property type="term" value="F:phosphorelay sensor kinase activity"/>
    <property type="evidence" value="ECO:0007669"/>
    <property type="project" value="InterPro"/>
</dbReference>
<evidence type="ECO:0000259" key="15">
    <source>
        <dbReference type="PROSITE" id="PS50110"/>
    </source>
</evidence>
<evidence type="ECO:0000256" key="6">
    <source>
        <dbReference type="ARBA" id="ARBA00022777"/>
    </source>
</evidence>
<evidence type="ECO:0000256" key="10">
    <source>
        <dbReference type="ARBA" id="ARBA00068150"/>
    </source>
</evidence>
<dbReference type="InterPro" id="IPR003594">
    <property type="entry name" value="HATPase_dom"/>
</dbReference>
<dbReference type="PROSITE" id="PS50109">
    <property type="entry name" value="HIS_KIN"/>
    <property type="match status" value="1"/>
</dbReference>
<dbReference type="SMART" id="SM00388">
    <property type="entry name" value="HisKA"/>
    <property type="match status" value="1"/>
</dbReference>
<evidence type="ECO:0000256" key="2">
    <source>
        <dbReference type="ARBA" id="ARBA00012438"/>
    </source>
</evidence>
<dbReference type="PANTHER" id="PTHR45339:SF5">
    <property type="entry name" value="HISTIDINE KINASE"/>
    <property type="match status" value="1"/>
</dbReference>
<keyword evidence="8" id="KW-0902">Two-component regulatory system</keyword>
<evidence type="ECO:0000259" key="16">
    <source>
        <dbReference type="PROSITE" id="PS50894"/>
    </source>
</evidence>
<evidence type="ECO:0000256" key="12">
    <source>
        <dbReference type="PROSITE-ProRule" id="PRU00169"/>
    </source>
</evidence>
<dbReference type="InterPro" id="IPR004358">
    <property type="entry name" value="Sig_transdc_His_kin-like_C"/>
</dbReference>
<dbReference type="PANTHER" id="PTHR45339">
    <property type="entry name" value="HYBRID SIGNAL TRANSDUCTION HISTIDINE KINASE J"/>
    <property type="match status" value="1"/>
</dbReference>
<feature type="modified residue" description="Phosphohistidine" evidence="11">
    <location>
        <position position="848"/>
    </location>
</feature>
<keyword evidence="5" id="KW-0547">Nucleotide-binding</keyword>
<dbReference type="Pfam" id="PF00072">
    <property type="entry name" value="Response_reg"/>
    <property type="match status" value="2"/>
</dbReference>
<dbReference type="InterPro" id="IPR001789">
    <property type="entry name" value="Sig_transdc_resp-reg_receiver"/>
</dbReference>
<keyword evidence="13" id="KW-1133">Transmembrane helix</keyword>
<evidence type="ECO:0000313" key="18">
    <source>
        <dbReference type="Proteomes" id="UP000317155"/>
    </source>
</evidence>
<dbReference type="Gene3D" id="3.30.565.10">
    <property type="entry name" value="Histidine kinase-like ATPase, C-terminal domain"/>
    <property type="match status" value="1"/>
</dbReference>
<dbReference type="Pfam" id="PF02518">
    <property type="entry name" value="HATPase_c"/>
    <property type="match status" value="1"/>
</dbReference>
<dbReference type="InterPro" id="IPR005467">
    <property type="entry name" value="His_kinase_dom"/>
</dbReference>
<feature type="modified residue" description="4-aspartylphosphate" evidence="12">
    <location>
        <position position="716"/>
    </location>
</feature>
<accession>A0A550JKW7</accession>
<dbReference type="CDD" id="cd16922">
    <property type="entry name" value="HATPase_EvgS-ArcB-TorS-like"/>
    <property type="match status" value="1"/>
</dbReference>
<evidence type="ECO:0000259" key="14">
    <source>
        <dbReference type="PROSITE" id="PS50109"/>
    </source>
</evidence>
<dbReference type="CDD" id="cd17546">
    <property type="entry name" value="REC_hyHK_CKI1_RcsC-like"/>
    <property type="match status" value="2"/>
</dbReference>
<dbReference type="InterPro" id="IPR021796">
    <property type="entry name" value="Tll0287-like_dom"/>
</dbReference>
<dbReference type="FunFam" id="1.10.287.130:FF:000002">
    <property type="entry name" value="Two-component osmosensing histidine kinase"/>
    <property type="match status" value="1"/>
</dbReference>
<dbReference type="Gene3D" id="3.30.450.290">
    <property type="match status" value="1"/>
</dbReference>
<dbReference type="InterPro" id="IPR003661">
    <property type="entry name" value="HisK_dim/P_dom"/>
</dbReference>
<dbReference type="SUPFAM" id="SSF47384">
    <property type="entry name" value="Homodimeric domain of signal transducing histidine kinase"/>
    <property type="match status" value="1"/>
</dbReference>
<evidence type="ECO:0000256" key="13">
    <source>
        <dbReference type="SAM" id="Phobius"/>
    </source>
</evidence>
<evidence type="ECO:0000256" key="4">
    <source>
        <dbReference type="ARBA" id="ARBA00022679"/>
    </source>
</evidence>
<dbReference type="CDD" id="cd00082">
    <property type="entry name" value="HisKA"/>
    <property type="match status" value="1"/>
</dbReference>
<reference evidence="17 18" key="1">
    <citation type="submission" date="2019-07" db="EMBL/GenBank/DDBJ databases">
        <title>Insights of Desulfuromonas acetexigens electromicrobiology.</title>
        <authorList>
            <person name="Katuri K."/>
            <person name="Sapireddy V."/>
            <person name="Shaw D.R."/>
            <person name="Saikaly P."/>
        </authorList>
    </citation>
    <scope>NUCLEOTIDE SEQUENCE [LARGE SCALE GENOMIC DNA]</scope>
    <source>
        <strain evidence="17 18">2873</strain>
    </source>
</reference>
<keyword evidence="18" id="KW-1185">Reference proteome</keyword>